<accession>A0A1M5U1Y1</accession>
<organism evidence="2 3">
    <name type="scientific">Flavobacterium granuli</name>
    <dbReference type="NCBI Taxonomy" id="280093"/>
    <lineage>
        <taxon>Bacteria</taxon>
        <taxon>Pseudomonadati</taxon>
        <taxon>Bacteroidota</taxon>
        <taxon>Flavobacteriia</taxon>
        <taxon>Flavobacteriales</taxon>
        <taxon>Flavobacteriaceae</taxon>
        <taxon>Flavobacterium</taxon>
    </lineage>
</organism>
<dbReference type="AlphaFoldDB" id="A0A1M5U1Y1"/>
<name>A0A1M5U1Y1_9FLAO</name>
<keyword evidence="4" id="KW-1185">Reference proteome</keyword>
<dbReference type="InterPro" id="IPR008969">
    <property type="entry name" value="CarboxyPept-like_regulatory"/>
</dbReference>
<proteinExistence type="predicted"/>
<gene>
    <name evidence="1" type="ORF">BC624_11510</name>
    <name evidence="2" type="ORF">SAMN05443373_11710</name>
</gene>
<dbReference type="Proteomes" id="UP000237771">
    <property type="component" value="Unassembled WGS sequence"/>
</dbReference>
<evidence type="ECO:0000313" key="4">
    <source>
        <dbReference type="Proteomes" id="UP000237771"/>
    </source>
</evidence>
<dbReference type="RefSeq" id="WP_072946076.1">
    <property type="nucleotide sequence ID" value="NZ_FQWO01000017.1"/>
</dbReference>
<dbReference type="EMBL" id="PVUB01000015">
    <property type="protein sequence ID" value="PRZ19591.1"/>
    <property type="molecule type" value="Genomic_DNA"/>
</dbReference>
<reference evidence="2" key="2">
    <citation type="submission" date="2016-11" db="EMBL/GenBank/DDBJ databases">
        <authorList>
            <person name="Jaros S."/>
            <person name="Januszkiewicz K."/>
            <person name="Wedrychowicz H."/>
        </authorList>
    </citation>
    <scope>NUCLEOTIDE SEQUENCE [LARGE SCALE GENOMIC DNA]</scope>
    <source>
        <strain evidence="2">DSM 19729</strain>
    </source>
</reference>
<dbReference type="Gene3D" id="2.60.40.1120">
    <property type="entry name" value="Carboxypeptidase-like, regulatory domain"/>
    <property type="match status" value="1"/>
</dbReference>
<protein>
    <submittedName>
        <fullName evidence="2">CarboxypepD_reg-like domain-containing protein</fullName>
    </submittedName>
    <submittedName>
        <fullName evidence="1">Carboxypeptidase-like protein</fullName>
    </submittedName>
</protein>
<evidence type="ECO:0000313" key="2">
    <source>
        <dbReference type="EMBL" id="SHH57095.1"/>
    </source>
</evidence>
<dbReference type="Pfam" id="PF13715">
    <property type="entry name" value="CarbopepD_reg_2"/>
    <property type="match status" value="1"/>
</dbReference>
<evidence type="ECO:0000313" key="3">
    <source>
        <dbReference type="Proteomes" id="UP000184384"/>
    </source>
</evidence>
<dbReference type="SUPFAM" id="SSF49464">
    <property type="entry name" value="Carboxypeptidase regulatory domain-like"/>
    <property type="match status" value="1"/>
</dbReference>
<sequence>MKNSSFYNTASALCYIILIGIILSSSPARANKLLRPQLSDRQQNQISGIITDGKTPLPGVTIAIKNRINYAVLSDFDGKYSLLAKANDTLVVSYIGYKTAIIPINYRKNIHIQLQEDITSLQEVRINAVFCFREGF</sequence>
<dbReference type="Proteomes" id="UP000184384">
    <property type="component" value="Unassembled WGS sequence"/>
</dbReference>
<dbReference type="OrthoDB" id="9805121at2"/>
<dbReference type="STRING" id="280093.SAMN05443373_11710"/>
<reference evidence="3" key="1">
    <citation type="submission" date="2016-11" db="EMBL/GenBank/DDBJ databases">
        <authorList>
            <person name="Varghese N."/>
            <person name="Submissions S."/>
        </authorList>
    </citation>
    <scope>NUCLEOTIDE SEQUENCE [LARGE SCALE GENOMIC DNA]</scope>
    <source>
        <strain evidence="3">DSM 19729</strain>
    </source>
</reference>
<evidence type="ECO:0000313" key="1">
    <source>
        <dbReference type="EMBL" id="PRZ19591.1"/>
    </source>
</evidence>
<dbReference type="EMBL" id="FQWO01000017">
    <property type="protein sequence ID" value="SHH57095.1"/>
    <property type="molecule type" value="Genomic_DNA"/>
</dbReference>
<reference evidence="1 4" key="3">
    <citation type="submission" date="2018-03" db="EMBL/GenBank/DDBJ databases">
        <title>Genomic Encyclopedia of Archaeal and Bacterial Type Strains, Phase II (KMG-II): from individual species to whole genera.</title>
        <authorList>
            <person name="Goeker M."/>
        </authorList>
    </citation>
    <scope>NUCLEOTIDE SEQUENCE [LARGE SCALE GENOMIC DNA]</scope>
    <source>
        <strain evidence="1 4">DSM 17797</strain>
    </source>
</reference>